<evidence type="ECO:0000256" key="2">
    <source>
        <dbReference type="ARBA" id="ARBA00022448"/>
    </source>
</evidence>
<evidence type="ECO:0000256" key="5">
    <source>
        <dbReference type="ARBA" id="ARBA00022989"/>
    </source>
</evidence>
<feature type="transmembrane region" description="Helical" evidence="7">
    <location>
        <begin position="100"/>
        <end position="120"/>
    </location>
</feature>
<dbReference type="STRING" id="243272.MARTH_orf668"/>
<feature type="transmembrane region" description="Helical" evidence="7">
    <location>
        <begin position="451"/>
        <end position="475"/>
    </location>
</feature>
<dbReference type="GO" id="GO:0042910">
    <property type="term" value="F:xenobiotic transmembrane transporter activity"/>
    <property type="evidence" value="ECO:0007669"/>
    <property type="project" value="InterPro"/>
</dbReference>
<comment type="subcellular location">
    <subcellularLocation>
        <location evidence="1">Cell membrane</location>
        <topology evidence="1">Multi-pass membrane protein</topology>
    </subcellularLocation>
</comment>
<keyword evidence="6 7" id="KW-0472">Membrane</keyword>
<organism evidence="8 9">
    <name type="scientific">Metamycoplasma arthritidis (strain 158L3-1)</name>
    <name type="common">Mycoplasma arthritidis</name>
    <dbReference type="NCBI Taxonomy" id="243272"/>
    <lineage>
        <taxon>Bacteria</taxon>
        <taxon>Bacillati</taxon>
        <taxon>Mycoplasmatota</taxon>
        <taxon>Mycoplasmoidales</taxon>
        <taxon>Metamycoplasmataceae</taxon>
        <taxon>Metamycoplasma</taxon>
    </lineage>
</organism>
<dbReference type="Pfam" id="PF01554">
    <property type="entry name" value="MatE"/>
    <property type="match status" value="1"/>
</dbReference>
<feature type="transmembrane region" description="Helical" evidence="7">
    <location>
        <begin position="251"/>
        <end position="272"/>
    </location>
</feature>
<dbReference type="PANTHER" id="PTHR43549:SF2">
    <property type="entry name" value="MULTIDRUG RESISTANCE PROTEIN NORM-RELATED"/>
    <property type="match status" value="1"/>
</dbReference>
<dbReference type="InterPro" id="IPR052031">
    <property type="entry name" value="Membrane_Transporter-Flippase"/>
</dbReference>
<keyword evidence="3" id="KW-1003">Cell membrane</keyword>
<feature type="transmembrane region" description="Helical" evidence="7">
    <location>
        <begin position="292"/>
        <end position="319"/>
    </location>
</feature>
<feature type="transmembrane region" description="Helical" evidence="7">
    <location>
        <begin position="140"/>
        <end position="160"/>
    </location>
</feature>
<feature type="transmembrane region" description="Helical" evidence="7">
    <location>
        <begin position="340"/>
        <end position="360"/>
    </location>
</feature>
<keyword evidence="9" id="KW-1185">Reference proteome</keyword>
<dbReference type="RefSeq" id="WP_012498394.1">
    <property type="nucleotide sequence ID" value="NC_011025.1"/>
</dbReference>
<dbReference type="PANTHER" id="PTHR43549">
    <property type="entry name" value="MULTIDRUG RESISTANCE PROTEIN YPNP-RELATED"/>
    <property type="match status" value="1"/>
</dbReference>
<feature type="transmembrane region" description="Helical" evidence="7">
    <location>
        <begin position="202"/>
        <end position="224"/>
    </location>
</feature>
<dbReference type="GO" id="GO:0005886">
    <property type="term" value="C:plasma membrane"/>
    <property type="evidence" value="ECO:0007669"/>
    <property type="project" value="UniProtKB-SubCell"/>
</dbReference>
<gene>
    <name evidence="8" type="primary">norM</name>
    <name evidence="8" type="ordered locus">MARTH_orf668</name>
</gene>
<evidence type="ECO:0000256" key="3">
    <source>
        <dbReference type="ARBA" id="ARBA00022475"/>
    </source>
</evidence>
<evidence type="ECO:0000256" key="4">
    <source>
        <dbReference type="ARBA" id="ARBA00022692"/>
    </source>
</evidence>
<evidence type="ECO:0008006" key="10">
    <source>
        <dbReference type="Google" id="ProtNLM"/>
    </source>
</evidence>
<sequence length="536" mass="60122">MEQSVKKNRFLRYFSSSKAMWKLYFIKTLPVVIGEIIFCINGFLDNFMVSHIVHGIDALTYANTWTSIIYTIFFAIQGIAAMFVGQYYGKQEYDKVKQIMAIRVWSYLVFVLFFAIPAWISPTSMISLVSGPISPEAIKMANSYLLLITFSWLITSYNFNTNMLLNETGHSNYAFVSAVLTLVSNAGVNAICLYVFKKPAYFAAVGSIISAVVCLISDSLFTYFKDRKIFIGVVSLFKISRPIAKQMASRIPAAIITLIAMVTIPARMFFWARAFPEKSIGESWMAISGVSILGLVESLASVAAATTSACSSNVSFFVAKELGNNNFEEADRHAYALKGFHILSGVLLSIIMIAAVYGIINVNATSLGIQEGARNYLQDPSNFEAIKNAFPTQIINPSDLTEEFISARVLEAKAVFKKDFTLASWVFIAFNPIWAWFYTTAALLRAGGKTYISSLAVLLSQGTSFLWLLFTTLYLVPYHRDVISLPLSYLIFYLYDFVRLLMFELFQWKSSWKQNITTETEAKENSIVEESTIKTQ</sequence>
<dbReference type="HOGENOM" id="CLU_512698_0_0_14"/>
<dbReference type="GO" id="GO:0015297">
    <property type="term" value="F:antiporter activity"/>
    <property type="evidence" value="ECO:0007669"/>
    <property type="project" value="InterPro"/>
</dbReference>
<keyword evidence="2" id="KW-0813">Transport</keyword>
<reference evidence="8 9" key="1">
    <citation type="journal article" date="2008" name="Infect. Immun.">
        <title>Genome of Mycoplasma arthritidis.</title>
        <authorList>
            <person name="Dybvig K."/>
            <person name="Zuhua C."/>
            <person name="Lao P."/>
            <person name="Jordan D.S."/>
            <person name="French C.T."/>
            <person name="Tu A.H."/>
            <person name="Loraine A.E."/>
        </authorList>
    </citation>
    <scope>NUCLEOTIDE SEQUENCE [LARGE SCALE GENOMIC DNA]</scope>
    <source>
        <strain evidence="8 9">158L3-1</strain>
    </source>
</reference>
<accession>B3PN35</accession>
<evidence type="ECO:0000256" key="1">
    <source>
        <dbReference type="ARBA" id="ARBA00004651"/>
    </source>
</evidence>
<evidence type="ECO:0000313" key="9">
    <source>
        <dbReference type="Proteomes" id="UP000008812"/>
    </source>
</evidence>
<feature type="transmembrane region" description="Helical" evidence="7">
    <location>
        <begin position="21"/>
        <end position="44"/>
    </location>
</feature>
<keyword evidence="4 7" id="KW-0812">Transmembrane</keyword>
<feature type="transmembrane region" description="Helical" evidence="7">
    <location>
        <begin position="64"/>
        <end position="88"/>
    </location>
</feature>
<feature type="transmembrane region" description="Helical" evidence="7">
    <location>
        <begin position="422"/>
        <end position="444"/>
    </location>
</feature>
<protein>
    <recommendedName>
        <fullName evidence="10">MATE family efflux transporter</fullName>
    </recommendedName>
</protein>
<dbReference type="Proteomes" id="UP000008812">
    <property type="component" value="Chromosome"/>
</dbReference>
<feature type="transmembrane region" description="Helical" evidence="7">
    <location>
        <begin position="172"/>
        <end position="196"/>
    </location>
</feature>
<dbReference type="KEGG" id="mat:MARTH_orf668"/>
<dbReference type="eggNOG" id="COG0534">
    <property type="taxonomic scope" value="Bacteria"/>
</dbReference>
<keyword evidence="5 7" id="KW-1133">Transmembrane helix</keyword>
<feature type="transmembrane region" description="Helical" evidence="7">
    <location>
        <begin position="487"/>
        <end position="506"/>
    </location>
</feature>
<evidence type="ECO:0000256" key="6">
    <source>
        <dbReference type="ARBA" id="ARBA00023136"/>
    </source>
</evidence>
<proteinExistence type="predicted"/>
<dbReference type="EMBL" id="CP001047">
    <property type="protein sequence ID" value="ACF07437.1"/>
    <property type="molecule type" value="Genomic_DNA"/>
</dbReference>
<evidence type="ECO:0000256" key="7">
    <source>
        <dbReference type="SAM" id="Phobius"/>
    </source>
</evidence>
<evidence type="ECO:0000313" key="8">
    <source>
        <dbReference type="EMBL" id="ACF07437.1"/>
    </source>
</evidence>
<dbReference type="InterPro" id="IPR002528">
    <property type="entry name" value="MATE_fam"/>
</dbReference>
<name>B3PN35_META1</name>
<dbReference type="AlphaFoldDB" id="B3PN35"/>